<keyword evidence="6" id="KW-1185">Reference proteome</keyword>
<feature type="region of interest" description="Disordered" evidence="1">
    <location>
        <begin position="107"/>
        <end position="126"/>
    </location>
</feature>
<evidence type="ECO:0000313" key="6">
    <source>
        <dbReference type="Proteomes" id="UP001497457"/>
    </source>
</evidence>
<organism evidence="2 6">
    <name type="scientific">Urochloa decumbens</name>
    <dbReference type="NCBI Taxonomy" id="240449"/>
    <lineage>
        <taxon>Eukaryota</taxon>
        <taxon>Viridiplantae</taxon>
        <taxon>Streptophyta</taxon>
        <taxon>Embryophyta</taxon>
        <taxon>Tracheophyta</taxon>
        <taxon>Spermatophyta</taxon>
        <taxon>Magnoliopsida</taxon>
        <taxon>Liliopsida</taxon>
        <taxon>Poales</taxon>
        <taxon>Poaceae</taxon>
        <taxon>PACMAD clade</taxon>
        <taxon>Panicoideae</taxon>
        <taxon>Panicodae</taxon>
        <taxon>Paniceae</taxon>
        <taxon>Melinidinae</taxon>
        <taxon>Urochloa</taxon>
    </lineage>
</organism>
<evidence type="ECO:0000256" key="1">
    <source>
        <dbReference type="SAM" id="MobiDB-lite"/>
    </source>
</evidence>
<proteinExistence type="predicted"/>
<dbReference type="EMBL" id="OZ075138">
    <property type="protein sequence ID" value="CAL5010416.1"/>
    <property type="molecule type" value="Genomic_DNA"/>
</dbReference>
<evidence type="ECO:0000313" key="4">
    <source>
        <dbReference type="EMBL" id="CAL5010432.1"/>
    </source>
</evidence>
<evidence type="ECO:0000313" key="2">
    <source>
        <dbReference type="EMBL" id="CAL5010416.1"/>
    </source>
</evidence>
<evidence type="ECO:0000313" key="5">
    <source>
        <dbReference type="EMBL" id="CAL5010434.1"/>
    </source>
</evidence>
<name>A0ABC9BYK5_9POAL</name>
<gene>
    <name evidence="2" type="ORF">URODEC1_LOCUS69999</name>
    <name evidence="3" type="ORF">URODEC1_LOCUS70000</name>
    <name evidence="4" type="ORF">URODEC1_LOCUS70003</name>
    <name evidence="5" type="ORF">URODEC1_LOCUS70004</name>
</gene>
<evidence type="ECO:0000313" key="3">
    <source>
        <dbReference type="EMBL" id="CAL5010419.1"/>
    </source>
</evidence>
<dbReference type="Proteomes" id="UP001497457">
    <property type="component" value="Chromosome 28b"/>
</dbReference>
<protein>
    <submittedName>
        <fullName evidence="2">Uncharacterized protein</fullName>
    </submittedName>
</protein>
<dbReference type="AlphaFoldDB" id="A0ABC9BYK5"/>
<reference evidence="6" key="1">
    <citation type="submission" date="2024-06" db="EMBL/GenBank/DDBJ databases">
        <authorList>
            <person name="Ryan C."/>
        </authorList>
    </citation>
    <scope>NUCLEOTIDE SEQUENCE [LARGE SCALE GENOMIC DNA]</scope>
</reference>
<dbReference type="EMBL" id="OZ075138">
    <property type="protein sequence ID" value="CAL5010419.1"/>
    <property type="molecule type" value="Genomic_DNA"/>
</dbReference>
<dbReference type="EMBL" id="OZ075138">
    <property type="protein sequence ID" value="CAL5010432.1"/>
    <property type="molecule type" value="Genomic_DNA"/>
</dbReference>
<sequence length="126" mass="12882">MTSPSPSPSLPRQLLRYMSGALHRASPLRMQPKPVAISVSVAVAATTGFYQGQGRHGDGVAADGAAAAASAQRGVKVEERSGAPVKWRPGDAGKGWLALASMAMRKLRTPKQGKGGGGGDIHPPSS</sequence>
<reference evidence="2 6" key="2">
    <citation type="submission" date="2024-10" db="EMBL/GenBank/DDBJ databases">
        <authorList>
            <person name="Ryan C."/>
        </authorList>
    </citation>
    <scope>NUCLEOTIDE SEQUENCE [LARGE SCALE GENOMIC DNA]</scope>
</reference>
<dbReference type="EMBL" id="OZ075138">
    <property type="protein sequence ID" value="CAL5010434.1"/>
    <property type="molecule type" value="Genomic_DNA"/>
</dbReference>
<accession>A0ABC9BYK5</accession>